<evidence type="ECO:0000256" key="1">
    <source>
        <dbReference type="ARBA" id="ARBA00023157"/>
    </source>
</evidence>
<dbReference type="CDD" id="cd00190">
    <property type="entry name" value="Tryp_SPc"/>
    <property type="match status" value="1"/>
</dbReference>
<dbReference type="KEGG" id="hazt:108671866"/>
<dbReference type="PANTHER" id="PTHR24252">
    <property type="entry name" value="ACROSIN-RELATED"/>
    <property type="match status" value="1"/>
</dbReference>
<dbReference type="InterPro" id="IPR001254">
    <property type="entry name" value="Trypsin_dom"/>
</dbReference>
<organism evidence="3 4">
    <name type="scientific">Hyalella azteca</name>
    <name type="common">Amphipod</name>
    <dbReference type="NCBI Taxonomy" id="294128"/>
    <lineage>
        <taxon>Eukaryota</taxon>
        <taxon>Metazoa</taxon>
        <taxon>Ecdysozoa</taxon>
        <taxon>Arthropoda</taxon>
        <taxon>Crustacea</taxon>
        <taxon>Multicrustacea</taxon>
        <taxon>Malacostraca</taxon>
        <taxon>Eumalacostraca</taxon>
        <taxon>Peracarida</taxon>
        <taxon>Amphipoda</taxon>
        <taxon>Senticaudata</taxon>
        <taxon>Talitrida</taxon>
        <taxon>Talitroidea</taxon>
        <taxon>Hyalellidae</taxon>
        <taxon>Hyalella</taxon>
    </lineage>
</organism>
<dbReference type="GeneID" id="108671866"/>
<gene>
    <name evidence="4" type="primary">LOC108671866</name>
</gene>
<dbReference type="InterPro" id="IPR001314">
    <property type="entry name" value="Peptidase_S1A"/>
</dbReference>
<evidence type="ECO:0000313" key="3">
    <source>
        <dbReference type="Proteomes" id="UP000694843"/>
    </source>
</evidence>
<accession>A0A979FVC3</accession>
<dbReference type="PROSITE" id="PS50240">
    <property type="entry name" value="TRYPSIN_DOM"/>
    <property type="match status" value="1"/>
</dbReference>
<dbReference type="RefSeq" id="XP_047741193.1">
    <property type="nucleotide sequence ID" value="XM_047885237.1"/>
</dbReference>
<keyword evidence="3" id="KW-1185">Reference proteome</keyword>
<dbReference type="Gene3D" id="2.40.10.10">
    <property type="entry name" value="Trypsin-like serine proteases"/>
    <property type="match status" value="2"/>
</dbReference>
<dbReference type="GO" id="GO:0004252">
    <property type="term" value="F:serine-type endopeptidase activity"/>
    <property type="evidence" value="ECO:0007669"/>
    <property type="project" value="InterPro"/>
</dbReference>
<dbReference type="SMART" id="SM00020">
    <property type="entry name" value="Tryp_SPc"/>
    <property type="match status" value="1"/>
</dbReference>
<dbReference type="Proteomes" id="UP000694843">
    <property type="component" value="Unplaced"/>
</dbReference>
<dbReference type="SUPFAM" id="SSF50494">
    <property type="entry name" value="Trypsin-like serine proteases"/>
    <property type="match status" value="1"/>
</dbReference>
<name>A0A979FVC3_HYAAZ</name>
<protein>
    <submittedName>
        <fullName evidence="4">Suppressor of tumorigenicity 14 protein homolog</fullName>
    </submittedName>
</protein>
<dbReference type="OrthoDB" id="6358852at2759"/>
<dbReference type="InterPro" id="IPR009003">
    <property type="entry name" value="Peptidase_S1_PA"/>
</dbReference>
<dbReference type="PANTHER" id="PTHR24252:SF7">
    <property type="entry name" value="HYALIN"/>
    <property type="match status" value="1"/>
</dbReference>
<dbReference type="GO" id="GO:0006508">
    <property type="term" value="P:proteolysis"/>
    <property type="evidence" value="ECO:0007669"/>
    <property type="project" value="InterPro"/>
</dbReference>
<dbReference type="PRINTS" id="PR00722">
    <property type="entry name" value="CHYMOTRYPSIN"/>
</dbReference>
<dbReference type="Pfam" id="PF00089">
    <property type="entry name" value="Trypsin"/>
    <property type="match status" value="2"/>
</dbReference>
<proteinExistence type="predicted"/>
<dbReference type="InterPro" id="IPR043504">
    <property type="entry name" value="Peptidase_S1_PA_chymotrypsin"/>
</dbReference>
<evidence type="ECO:0000313" key="4">
    <source>
        <dbReference type="RefSeq" id="XP_047741193.1"/>
    </source>
</evidence>
<reference evidence="4" key="1">
    <citation type="submission" date="2025-08" db="UniProtKB">
        <authorList>
            <consortium name="RefSeq"/>
        </authorList>
    </citation>
    <scope>IDENTIFICATION</scope>
    <source>
        <tissue evidence="4">Whole organism</tissue>
    </source>
</reference>
<keyword evidence="1" id="KW-1015">Disulfide bond</keyword>
<evidence type="ECO:0000259" key="2">
    <source>
        <dbReference type="PROSITE" id="PS50240"/>
    </source>
</evidence>
<feature type="domain" description="Peptidase S1" evidence="2">
    <location>
        <begin position="25"/>
        <end position="216"/>
    </location>
</feature>
<sequence length="216" mass="22829">MATPPPPVLPVSKECHCGEAEHSRIVGGEETAPHAHPWAVALSYVASGQYRIFCGATLITNAYVMTAAHCVQAILGYRRTSIHVLLGLYSLDDVSSDEVIKATPLEYITHEAYNNKTLDNDIALIRIPPLDFSTTAAAVRPACLPASADQRFEGQVATVAGWGSLTPGIVTIGDSGGPLLVKETSGRAAVVGIVSWGYGCAEPNRPGVYTRVSSQL</sequence>
<dbReference type="PROSITE" id="PS00134">
    <property type="entry name" value="TRYPSIN_HIS"/>
    <property type="match status" value="1"/>
</dbReference>
<dbReference type="InterPro" id="IPR018114">
    <property type="entry name" value="TRYPSIN_HIS"/>
</dbReference>
<dbReference type="AlphaFoldDB" id="A0A979FVC3"/>
<dbReference type="FunFam" id="2.40.10.10:FF:000068">
    <property type="entry name" value="transmembrane protease serine 2"/>
    <property type="match status" value="1"/>
</dbReference>